<reference evidence="1" key="2">
    <citation type="submission" date="2021-04" db="EMBL/GenBank/DDBJ databases">
        <authorList>
            <person name="Gilroy R."/>
        </authorList>
    </citation>
    <scope>NUCLEOTIDE SEQUENCE</scope>
    <source>
        <strain evidence="1">ChiHjej9B8-1298</strain>
    </source>
</reference>
<evidence type="ECO:0000313" key="2">
    <source>
        <dbReference type="Proteomes" id="UP000824028"/>
    </source>
</evidence>
<dbReference type="AlphaFoldDB" id="A0A9D2J0H9"/>
<dbReference type="Proteomes" id="UP000824028">
    <property type="component" value="Unassembled WGS sequence"/>
</dbReference>
<proteinExistence type="predicted"/>
<name>A0A9D2J0H9_9BACE</name>
<reference evidence="1" key="1">
    <citation type="journal article" date="2021" name="PeerJ">
        <title>Extensive microbial diversity within the chicken gut microbiome revealed by metagenomics and culture.</title>
        <authorList>
            <person name="Gilroy R."/>
            <person name="Ravi A."/>
            <person name="Getino M."/>
            <person name="Pursley I."/>
            <person name="Horton D.L."/>
            <person name="Alikhan N.F."/>
            <person name="Baker D."/>
            <person name="Gharbi K."/>
            <person name="Hall N."/>
            <person name="Watson M."/>
            <person name="Adriaenssens E.M."/>
            <person name="Foster-Nyarko E."/>
            <person name="Jarju S."/>
            <person name="Secka A."/>
            <person name="Antonio M."/>
            <person name="Oren A."/>
            <person name="Chaudhuri R.R."/>
            <person name="La Ragione R."/>
            <person name="Hildebrand F."/>
            <person name="Pallen M.J."/>
        </authorList>
    </citation>
    <scope>NUCLEOTIDE SEQUENCE</scope>
    <source>
        <strain evidence="1">ChiHjej9B8-1298</strain>
    </source>
</reference>
<evidence type="ECO:0000313" key="1">
    <source>
        <dbReference type="EMBL" id="HIZ32495.1"/>
    </source>
</evidence>
<gene>
    <name evidence="1" type="ORF">H9814_02950</name>
</gene>
<sequence length="91" mass="10247">MSEVKTFMDAALPRFEEKVEHGITDLFFLFVQSDKELAKQYLDTVAASGNLQAVNSQISKLLAEHFELVSTGIIKDNPHSNLIQSYSERSK</sequence>
<comment type="caution">
    <text evidence="1">The sequence shown here is derived from an EMBL/GenBank/DDBJ whole genome shotgun (WGS) entry which is preliminary data.</text>
</comment>
<protein>
    <submittedName>
        <fullName evidence="1">Uncharacterized protein</fullName>
    </submittedName>
</protein>
<dbReference type="EMBL" id="DXBX01000023">
    <property type="protein sequence ID" value="HIZ32495.1"/>
    <property type="molecule type" value="Genomic_DNA"/>
</dbReference>
<organism evidence="1 2">
    <name type="scientific">Candidatus Bacteroides merdigallinarum</name>
    <dbReference type="NCBI Taxonomy" id="2838473"/>
    <lineage>
        <taxon>Bacteria</taxon>
        <taxon>Pseudomonadati</taxon>
        <taxon>Bacteroidota</taxon>
        <taxon>Bacteroidia</taxon>
        <taxon>Bacteroidales</taxon>
        <taxon>Bacteroidaceae</taxon>
        <taxon>Bacteroides</taxon>
    </lineage>
</organism>
<accession>A0A9D2J0H9</accession>